<reference evidence="13" key="1">
    <citation type="submission" date="2022-07" db="EMBL/GenBank/DDBJ databases">
        <title>First report of Bartonella spp. in marsupials in Brazil, with a description of Bartonella harrusi sp. nov. and new proposal for taxonomic reclassification of species of the genus Bartonella.</title>
        <authorList>
            <person name="Amaral R.B."/>
        </authorList>
    </citation>
    <scope>NUCLEOTIDE SEQUENCE</scope>
    <source>
        <strain evidence="13">117A</strain>
    </source>
</reference>
<keyword evidence="6" id="KW-0812">Transmembrane</keyword>
<comment type="similarity">
    <text evidence="3">Belongs to the autotransporter-2 (AT-2) (TC 1.B.40) family.</text>
</comment>
<dbReference type="InterPro" id="IPR045584">
    <property type="entry name" value="Pilin-like"/>
</dbReference>
<evidence type="ECO:0000256" key="6">
    <source>
        <dbReference type="ARBA" id="ARBA00022692"/>
    </source>
</evidence>
<feature type="domain" description="Trimeric autotransporter adhesin YadA-like C-terminal membrane anchor" evidence="11">
    <location>
        <begin position="1526"/>
        <end position="1581"/>
    </location>
</feature>
<evidence type="ECO:0000256" key="3">
    <source>
        <dbReference type="ARBA" id="ARBA00005848"/>
    </source>
</evidence>
<evidence type="ECO:0000313" key="13">
    <source>
        <dbReference type="EMBL" id="UTO28536.1"/>
    </source>
</evidence>
<name>A0ABY5EUP5_9HYPH</name>
<proteinExistence type="inferred from homology"/>
<accession>A0ABY5EUP5</accession>
<dbReference type="NCBIfam" id="NF033870">
    <property type="entry name" value="VOMP_auto_Cterm"/>
    <property type="match status" value="1"/>
</dbReference>
<evidence type="ECO:0000256" key="9">
    <source>
        <dbReference type="ARBA" id="ARBA00023136"/>
    </source>
</evidence>
<evidence type="ECO:0000256" key="10">
    <source>
        <dbReference type="ARBA" id="ARBA00023237"/>
    </source>
</evidence>
<organism evidence="13 14">
    <name type="scientific">Bartonella harrusi</name>
    <dbReference type="NCBI Taxonomy" id="2961895"/>
    <lineage>
        <taxon>Bacteria</taxon>
        <taxon>Pseudomonadati</taxon>
        <taxon>Pseudomonadota</taxon>
        <taxon>Alphaproteobacteria</taxon>
        <taxon>Hyphomicrobiales</taxon>
        <taxon>Bartonellaceae</taxon>
        <taxon>Bartonella</taxon>
    </lineage>
</organism>
<dbReference type="InterPro" id="IPR011049">
    <property type="entry name" value="Serralysin-like_metalloprot_C"/>
</dbReference>
<dbReference type="InterPro" id="IPR005594">
    <property type="entry name" value="YadA_C"/>
</dbReference>
<feature type="domain" description="Trimeric autotransporter adhesin YadA-like stalk" evidence="12">
    <location>
        <begin position="116"/>
        <end position="149"/>
    </location>
</feature>
<feature type="domain" description="Trimeric autotransporter adhesin YadA-like stalk" evidence="12">
    <location>
        <begin position="561"/>
        <end position="598"/>
    </location>
</feature>
<dbReference type="InterPro" id="IPR008635">
    <property type="entry name" value="Coiled_stalk_dom"/>
</dbReference>
<evidence type="ECO:0000256" key="8">
    <source>
        <dbReference type="ARBA" id="ARBA00022927"/>
    </source>
</evidence>
<dbReference type="Gene3D" id="4.10.80.270">
    <property type="match status" value="4"/>
</dbReference>
<dbReference type="EMBL" id="CP101114">
    <property type="protein sequence ID" value="UTO28536.1"/>
    <property type="molecule type" value="Genomic_DNA"/>
</dbReference>
<evidence type="ECO:0000259" key="11">
    <source>
        <dbReference type="Pfam" id="PF03895"/>
    </source>
</evidence>
<evidence type="ECO:0000256" key="2">
    <source>
        <dbReference type="ARBA" id="ARBA00004442"/>
    </source>
</evidence>
<keyword evidence="4" id="KW-0813">Transport</keyword>
<evidence type="ECO:0000313" key="14">
    <source>
        <dbReference type="Proteomes" id="UP001059475"/>
    </source>
</evidence>
<dbReference type="Pfam" id="PF05662">
    <property type="entry name" value="YadA_stalk"/>
    <property type="match status" value="11"/>
</dbReference>
<dbReference type="RefSeq" id="WP_254770439.1">
    <property type="nucleotide sequence ID" value="NZ_CP101114.1"/>
</dbReference>
<keyword evidence="8" id="KW-0653">Protein transport</keyword>
<keyword evidence="14" id="KW-1185">Reference proteome</keyword>
<feature type="domain" description="Trimeric autotransporter adhesin YadA-like stalk" evidence="12">
    <location>
        <begin position="1086"/>
        <end position="1127"/>
    </location>
</feature>
<dbReference type="SUPFAM" id="SSF54523">
    <property type="entry name" value="Pili subunits"/>
    <property type="match status" value="1"/>
</dbReference>
<dbReference type="SUPFAM" id="SSF101967">
    <property type="entry name" value="Adhesin YadA, collagen-binding domain"/>
    <property type="match status" value="1"/>
</dbReference>
<evidence type="ECO:0000256" key="5">
    <source>
        <dbReference type="ARBA" id="ARBA00022452"/>
    </source>
</evidence>
<feature type="domain" description="Trimeric autotransporter adhesin YadA-like stalk" evidence="12">
    <location>
        <begin position="694"/>
        <end position="733"/>
    </location>
</feature>
<evidence type="ECO:0000256" key="1">
    <source>
        <dbReference type="ARBA" id="ARBA00004241"/>
    </source>
</evidence>
<keyword evidence="5" id="KW-1134">Transmembrane beta strand</keyword>
<keyword evidence="10" id="KW-0998">Cell outer membrane</keyword>
<dbReference type="Proteomes" id="UP001059475">
    <property type="component" value="Chromosome"/>
</dbReference>
<feature type="domain" description="Trimeric autotransporter adhesin YadA-like stalk" evidence="12">
    <location>
        <begin position="1353"/>
        <end position="1387"/>
    </location>
</feature>
<dbReference type="Pfam" id="PF03895">
    <property type="entry name" value="YadA_anchor"/>
    <property type="match status" value="1"/>
</dbReference>
<feature type="domain" description="Trimeric autotransporter adhesin YadA-like stalk" evidence="12">
    <location>
        <begin position="1434"/>
        <end position="1459"/>
    </location>
</feature>
<feature type="domain" description="Trimeric autotransporter adhesin YadA-like stalk" evidence="12">
    <location>
        <begin position="826"/>
        <end position="863"/>
    </location>
</feature>
<evidence type="ECO:0000256" key="4">
    <source>
        <dbReference type="ARBA" id="ARBA00022448"/>
    </source>
</evidence>
<feature type="domain" description="Trimeric autotransporter adhesin YadA-like stalk" evidence="12">
    <location>
        <begin position="953"/>
        <end position="992"/>
    </location>
</feature>
<sequence>MGTGIATYLGGGAKYEGGEWTAPSFKVKTFSSDGNTKDENYTSVSAAFEGVGTSFANVNNNITNKFNELTENITNITQEVQGDALLWDKAKSAFVATHGEKEGDAKSNSKITSLQNGAINENSTDAVAGQQLHQLGTGIATYLGGGAKYENGAWTAPKFTVKTFKADGSDVEDKDYSSVSAAFAGVGTSFTNIHKELKKEISQVVSDSLVKWDETTKSINIGKEKDGTAINIANKDKGDRTLSGVKAATQNNQAVNKEQFDKGLKDLSLSLQSDESAVVHYDKKDDDNSSINYASVTLGKGKGSAPVGLHNVADGQIAKDSHDAITGGQINTIGSDVAKFLGGDAAFKDGAFTEPTYNLSQISKEGEIKDAEFKDVGKAFTGLDESIKNVNDRIKEVSQGVAQDSLNWSAKDKAFVAQHGEGDAKSNSKITSLQNGAINENSTDAVAGQQLHQLGTGIATYLGGGAKYENGAWTAPKFTVKTVKADGSDVEDKDYSSVSAAFAGVGTSFTNIHKELKKEISQVVSDSLVKQKKEGDPITIGAETDGTIINLQNKKNENRVISGVTGGTISKDSIEAINGSQLHSFGDKIASYLGGGSKYENGVWTAPKFTVKTVNEEGKVSDATYDDVTTAFAGVGTSFANVNNNITNKFNELTENITNITQEVQGDALLWDKAKSAFVATHGEKEGDAKSNSKITSLQNGTINENSTDAVAGQQLHQLGTGIATYLGGGAKYENGAWTAPKFTVKTVKADGSDVEDKDYSSVSAAFAGVGTSFTNIHKELKKEINQVVSDSLVKQKKEGDPITIGAETDGTIINLQNKKNENRVISGVTGGTISKDSIEAINGSQLHSFGDKIATYLGGGAKYEDGAWTAPKFMLKSFKEDGVIADATYDDVAAAFAGVGNSFTKIQDSFTNVKNEIEKEIATVQGDALLWSGDKKAFVAEHGEGKERANSKITSLSNGTIAAGSTDAVNGSQLFETNKNVTTYLGGGAGYANGEWHKPDFKVNIVKEDGSAVEEKSYQTVAEAFAGVGSSFTNIHKELKTEINKVVGDSLVKQNEETHVISIGGEKSGTEVKLASIDGASRTLSGVKSGVLSKESTEAVNGSQLFVTNQNVSTVSNNLETAATNIAKSFGGGAKYENSTWTAPTFTVKSFEEDGKTEDKEYLDVASAFVGVGNSFTNVNNRITNVKDEISKKISQVVSDSLVKQDEETKVIKIGAEKEGTAITIANSNGDARSLSGVKAAILSEGSTEAVNGGQLYSLHTTLAQYFGGGAKYENGVWTAPSFNVAQFSSDGSFSTKESHDVAGAFEAVSESMTHINDRIKDVSDNIDKNNLHWNEEQGAYDASHNGEASHITNVANGEIKEGSQDAVNGGQLWETNDRVTKVENRVDTIDKHVQDIATAVTDGAVNYDKDDNGKKTNSITLVGGNESDPVLIDNVADGKIETGSKQAVTGGQLHDYTKDQMKIVLDDAKKYTDEQVSSFVNNGVNEAKSYTDMKFETLSYAVEDVRKEARQAAAIGLAVSNLRYYDIPGSLSVSFGSGVWRSQSAFAIGAGYTSEDGNIRSNLSVTSAGGHFGIGAGITLRLR</sequence>
<feature type="domain" description="Trimeric autotransporter adhesin YadA-like stalk" evidence="12">
    <location>
        <begin position="1244"/>
        <end position="1273"/>
    </location>
</feature>
<protein>
    <submittedName>
        <fullName evidence="13">Vomp family autotransporter</fullName>
    </submittedName>
</protein>
<keyword evidence="9" id="KW-0472">Membrane</keyword>
<dbReference type="Gene3D" id="3.30.1300.30">
    <property type="entry name" value="GSPII I/J protein-like"/>
    <property type="match status" value="1"/>
</dbReference>
<keyword evidence="7" id="KW-0732">Signal</keyword>
<dbReference type="Gene3D" id="1.20.5.170">
    <property type="match status" value="10"/>
</dbReference>
<evidence type="ECO:0000256" key="7">
    <source>
        <dbReference type="ARBA" id="ARBA00022729"/>
    </source>
</evidence>
<comment type="subcellular location">
    <subcellularLocation>
        <location evidence="2">Cell outer membrane</location>
    </subcellularLocation>
    <subcellularLocation>
        <location evidence="1">Cell surface</location>
    </subcellularLocation>
</comment>
<dbReference type="Gene3D" id="6.10.250.2030">
    <property type="match status" value="3"/>
</dbReference>
<feature type="domain" description="Trimeric autotransporter adhesin YadA-like stalk" evidence="12">
    <location>
        <begin position="310"/>
        <end position="338"/>
    </location>
</feature>
<dbReference type="Gene3D" id="6.10.250.2040">
    <property type="match status" value="1"/>
</dbReference>
<gene>
    <name evidence="13" type="ORF">NMK50_00375</name>
</gene>
<evidence type="ECO:0000259" key="12">
    <source>
        <dbReference type="Pfam" id="PF05662"/>
    </source>
</evidence>
<feature type="domain" description="Trimeric autotransporter adhesin YadA-like stalk" evidence="12">
    <location>
        <begin position="435"/>
        <end position="468"/>
    </location>
</feature>